<evidence type="ECO:0000256" key="1">
    <source>
        <dbReference type="ARBA" id="ARBA00006484"/>
    </source>
</evidence>
<proteinExistence type="inferred from homology"/>
<keyword evidence="3" id="KW-0753">Steroid metabolism</keyword>
<dbReference type="InterPro" id="IPR020904">
    <property type="entry name" value="Sc_DH/Rdtase_CS"/>
</dbReference>
<accession>A0A9D1NFI7</accession>
<dbReference type="AlphaFoldDB" id="A0A9D1NFI7"/>
<dbReference type="FunFam" id="3.40.50.720:FF:000173">
    <property type="entry name" value="3-oxoacyl-[acyl-carrier protein] reductase"/>
    <property type="match status" value="1"/>
</dbReference>
<dbReference type="Pfam" id="PF13561">
    <property type="entry name" value="adh_short_C2"/>
    <property type="match status" value="1"/>
</dbReference>
<dbReference type="PROSITE" id="PS00061">
    <property type="entry name" value="ADH_SHORT"/>
    <property type="match status" value="1"/>
</dbReference>
<name>A0A9D1NFI7_9FIRM</name>
<evidence type="ECO:0000313" key="5">
    <source>
        <dbReference type="Proteomes" id="UP000886861"/>
    </source>
</evidence>
<dbReference type="PRINTS" id="PR00080">
    <property type="entry name" value="SDRFAMILY"/>
</dbReference>
<keyword evidence="3" id="KW-0443">Lipid metabolism</keyword>
<protein>
    <submittedName>
        <fullName evidence="4">3-oxoacyl-ACP reductase FabG</fullName>
    </submittedName>
</protein>
<dbReference type="SUPFAM" id="SSF51735">
    <property type="entry name" value="NAD(P)-binding Rossmann-fold domains"/>
    <property type="match status" value="1"/>
</dbReference>
<dbReference type="PANTHER" id="PTHR42879:SF2">
    <property type="entry name" value="3-OXOACYL-[ACYL-CARRIER-PROTEIN] REDUCTASE FABG"/>
    <property type="match status" value="1"/>
</dbReference>
<dbReference type="InterPro" id="IPR036291">
    <property type="entry name" value="NAD(P)-bd_dom_sf"/>
</dbReference>
<dbReference type="NCBIfam" id="NF009466">
    <property type="entry name" value="PRK12826.1-2"/>
    <property type="match status" value="1"/>
</dbReference>
<dbReference type="NCBIfam" id="NF047420">
    <property type="entry name" value="EF_P_mod_YmfI"/>
    <property type="match status" value="1"/>
</dbReference>
<gene>
    <name evidence="4" type="primary">fabG</name>
    <name evidence="4" type="ORF">IAA62_03885</name>
</gene>
<dbReference type="PRINTS" id="PR00081">
    <property type="entry name" value="GDHRDH"/>
</dbReference>
<dbReference type="Gene3D" id="3.40.50.720">
    <property type="entry name" value="NAD(P)-binding Rossmann-like Domain"/>
    <property type="match status" value="1"/>
</dbReference>
<reference evidence="4" key="2">
    <citation type="journal article" date="2021" name="PeerJ">
        <title>Extensive microbial diversity within the chicken gut microbiome revealed by metagenomics and culture.</title>
        <authorList>
            <person name="Gilroy R."/>
            <person name="Ravi A."/>
            <person name="Getino M."/>
            <person name="Pursley I."/>
            <person name="Horton D.L."/>
            <person name="Alikhan N.F."/>
            <person name="Baker D."/>
            <person name="Gharbi K."/>
            <person name="Hall N."/>
            <person name="Watson M."/>
            <person name="Adriaenssens E.M."/>
            <person name="Foster-Nyarko E."/>
            <person name="Jarju S."/>
            <person name="Secka A."/>
            <person name="Antonio M."/>
            <person name="Oren A."/>
            <person name="Chaudhuri R.R."/>
            <person name="La Ragione R."/>
            <person name="Hildebrand F."/>
            <person name="Pallen M.J."/>
        </authorList>
    </citation>
    <scope>NUCLEOTIDE SEQUENCE</scope>
    <source>
        <strain evidence="4">CHK186-9395</strain>
    </source>
</reference>
<evidence type="ECO:0000256" key="3">
    <source>
        <dbReference type="ARBA" id="ARBA00023221"/>
    </source>
</evidence>
<sequence>MKEKTVLITGASRGIGAECARLFAKNGYNVAFCYNKSIKLAEELYNELLTYSVKVYYERADVSKAHELKNFIENSIKTFKQIDVLINNAGIDLQKLFIDCNEEDYNYIFDTNFKSMVVASKLVLKNMLDFKAGKIINISSIWGLTGGACEALYSASKAAVIGLTKALSKEYGRMNITVNAIAPGYIQTDMNKNVSKNDAEAFKESTSLNKLGTPQDVAELALFLASEKASYITGQIINVDGGLI</sequence>
<dbReference type="GO" id="GO:0008202">
    <property type="term" value="P:steroid metabolic process"/>
    <property type="evidence" value="ECO:0007669"/>
    <property type="project" value="UniProtKB-KW"/>
</dbReference>
<comment type="caution">
    <text evidence="4">The sequence shown here is derived from an EMBL/GenBank/DDBJ whole genome shotgun (WGS) entry which is preliminary data.</text>
</comment>
<dbReference type="InterPro" id="IPR050259">
    <property type="entry name" value="SDR"/>
</dbReference>
<dbReference type="Proteomes" id="UP000886861">
    <property type="component" value="Unassembled WGS sequence"/>
</dbReference>
<dbReference type="GO" id="GO:0032787">
    <property type="term" value="P:monocarboxylic acid metabolic process"/>
    <property type="evidence" value="ECO:0007669"/>
    <property type="project" value="UniProtKB-ARBA"/>
</dbReference>
<organism evidence="4 5">
    <name type="scientific">Candidatus Caccopulliclostridium gallistercoris</name>
    <dbReference type="NCBI Taxonomy" id="2840719"/>
    <lineage>
        <taxon>Bacteria</taxon>
        <taxon>Bacillati</taxon>
        <taxon>Bacillota</taxon>
        <taxon>Clostridia</taxon>
        <taxon>Candidatus Caccopulliclostridium</taxon>
    </lineage>
</organism>
<dbReference type="PANTHER" id="PTHR42879">
    <property type="entry name" value="3-OXOACYL-(ACYL-CARRIER-PROTEIN) REDUCTASE"/>
    <property type="match status" value="1"/>
</dbReference>
<comment type="similarity">
    <text evidence="1">Belongs to the short-chain dehydrogenases/reductases (SDR) family.</text>
</comment>
<reference evidence="4" key="1">
    <citation type="submission" date="2020-10" db="EMBL/GenBank/DDBJ databases">
        <authorList>
            <person name="Gilroy R."/>
        </authorList>
    </citation>
    <scope>NUCLEOTIDE SEQUENCE</scope>
    <source>
        <strain evidence="4">CHK186-9395</strain>
    </source>
</reference>
<dbReference type="InterPro" id="IPR002347">
    <property type="entry name" value="SDR_fam"/>
</dbReference>
<keyword evidence="2" id="KW-0560">Oxidoreductase</keyword>
<evidence type="ECO:0000313" key="4">
    <source>
        <dbReference type="EMBL" id="HIV01672.1"/>
    </source>
</evidence>
<evidence type="ECO:0000256" key="2">
    <source>
        <dbReference type="ARBA" id="ARBA00023002"/>
    </source>
</evidence>
<dbReference type="GO" id="GO:0016491">
    <property type="term" value="F:oxidoreductase activity"/>
    <property type="evidence" value="ECO:0007669"/>
    <property type="project" value="UniProtKB-KW"/>
</dbReference>
<dbReference type="EMBL" id="DVOJ01000014">
    <property type="protein sequence ID" value="HIV01672.1"/>
    <property type="molecule type" value="Genomic_DNA"/>
</dbReference>